<dbReference type="OrthoDB" id="2270193at2759"/>
<reference evidence="3 4" key="2">
    <citation type="journal article" date="2012" name="Open Biol.">
        <title>Characteristics of nucleosomes and linker DNA regions on the genome of the basidiomycete Mixia osmundae revealed by mono- and dinucleosome mapping.</title>
        <authorList>
            <person name="Nishida H."/>
            <person name="Kondo S."/>
            <person name="Matsumoto T."/>
            <person name="Suzuki Y."/>
            <person name="Yoshikawa H."/>
            <person name="Taylor T.D."/>
            <person name="Sugiyama J."/>
        </authorList>
    </citation>
    <scope>NUCLEOTIDE SEQUENCE [LARGE SCALE GENOMIC DNA]</scope>
    <source>
        <strain evidence="4">CBS 9802 / IAM 14324 / JCM 22182 / KY 12970</strain>
    </source>
</reference>
<feature type="region of interest" description="Disordered" evidence="2">
    <location>
        <begin position="412"/>
        <end position="436"/>
    </location>
</feature>
<evidence type="ECO:0000256" key="1">
    <source>
        <dbReference type="SAM" id="Coils"/>
    </source>
</evidence>
<comment type="caution">
    <text evidence="3">The sequence shown here is derived from an EMBL/GenBank/DDBJ whole genome shotgun (WGS) entry which is preliminary data.</text>
</comment>
<evidence type="ECO:0000313" key="4">
    <source>
        <dbReference type="Proteomes" id="UP000009131"/>
    </source>
</evidence>
<dbReference type="EMBL" id="BABT02000150">
    <property type="protein sequence ID" value="GAA98193.1"/>
    <property type="molecule type" value="Genomic_DNA"/>
</dbReference>
<dbReference type="RefSeq" id="XP_014569283.1">
    <property type="nucleotide sequence ID" value="XM_014713797.1"/>
</dbReference>
<reference evidence="3 4" key="1">
    <citation type="journal article" date="2011" name="J. Gen. Appl. Microbiol.">
        <title>Draft genome sequencing of the enigmatic basidiomycete Mixia osmundae.</title>
        <authorList>
            <person name="Nishida H."/>
            <person name="Nagatsuka Y."/>
            <person name="Sugiyama J."/>
        </authorList>
    </citation>
    <scope>NUCLEOTIDE SEQUENCE [LARGE SCALE GENOMIC DNA]</scope>
    <source>
        <strain evidence="4">CBS 9802 / IAM 14324 / JCM 22182 / KY 12970</strain>
    </source>
</reference>
<organism evidence="3 4">
    <name type="scientific">Mixia osmundae (strain CBS 9802 / IAM 14324 / JCM 22182 / KY 12970)</name>
    <dbReference type="NCBI Taxonomy" id="764103"/>
    <lineage>
        <taxon>Eukaryota</taxon>
        <taxon>Fungi</taxon>
        <taxon>Dikarya</taxon>
        <taxon>Basidiomycota</taxon>
        <taxon>Pucciniomycotina</taxon>
        <taxon>Mixiomycetes</taxon>
        <taxon>Mixiales</taxon>
        <taxon>Mixiaceae</taxon>
        <taxon>Mixia</taxon>
    </lineage>
</organism>
<proteinExistence type="predicted"/>
<dbReference type="Proteomes" id="UP000009131">
    <property type="component" value="Unassembled WGS sequence"/>
</dbReference>
<dbReference type="InParanoid" id="G7E5T3"/>
<dbReference type="HOGENOM" id="CLU_489225_0_0_1"/>
<protein>
    <recommendedName>
        <fullName evidence="5">C3H1-type domain-containing protein</fullName>
    </recommendedName>
</protein>
<name>G7E5T3_MIXOS</name>
<keyword evidence="1" id="KW-0175">Coiled coil</keyword>
<dbReference type="AlphaFoldDB" id="G7E5T3"/>
<evidence type="ECO:0008006" key="5">
    <source>
        <dbReference type="Google" id="ProtNLM"/>
    </source>
</evidence>
<sequence length="557" mass="61710">MSLFGAIGDRSPVLQHRPFFHDYITSAGISPVTSPTVPSMPHRATNGPVTHADLPTPLPAAPQDLAEHYHSAHKRTFSLPTEPARIQAHETDPMVTAPILSQPVPGRTLIGTSPPGLTRHPSMTWPARLMTPPDSPISKKAALAPLVGLQYDDPWTAVEVLLEENMKLHLRLDSARKAVKECEDQVETRDKRLEIVERAYMQLEDEFVRLKEGHALYYILIDLETHPFSPALMSAPGEAVEKLLHDLEASSAITRGARAVFIFLANLYDPAPLVLPFIEALRVTHINHTLLIDRPLEHDALQGLYKNWIETWASTPSVQGVILAVGLADETTQHLADHMDKIFSLSDNFAADDRMARIELDGVFAISSPIEPSEHEVSDAASVIEEAADEPDQVTQTVRVIVKGVVPGMDSFCTPRSRSKGRSNSKADRARQSKSLCKSPIGSWTTIKTKSLQYEENDVPKIDSTKQLTKQTVPPCNNFYLTKEGCYNKRCTYEHRYRLTDKQLHQMRTGAKNAVCANMRQTKSCSAGDDCIFGHKCPRGKKCDNLASCPFSLAGMH</sequence>
<gene>
    <name evidence="3" type="primary">Mo04876</name>
    <name evidence="3" type="ORF">E5Q_04876</name>
</gene>
<evidence type="ECO:0000313" key="3">
    <source>
        <dbReference type="EMBL" id="GAA98193.1"/>
    </source>
</evidence>
<evidence type="ECO:0000256" key="2">
    <source>
        <dbReference type="SAM" id="MobiDB-lite"/>
    </source>
</evidence>
<keyword evidence="4" id="KW-1185">Reference proteome</keyword>
<accession>G7E5T3</accession>
<feature type="coiled-coil region" evidence="1">
    <location>
        <begin position="165"/>
        <end position="213"/>
    </location>
</feature>
<dbReference type="PANTHER" id="PTHR37543">
    <property type="entry name" value="CCCH ZINC FINGER DNA BINDING PROTEIN (AFU_ORTHOLOGUE AFUA_5G12760)"/>
    <property type="match status" value="1"/>
</dbReference>
<dbReference type="STRING" id="764103.G7E5T3"/>
<dbReference type="PANTHER" id="PTHR37543:SF1">
    <property type="entry name" value="CCCH ZINC FINGER DNA BINDING PROTEIN (AFU_ORTHOLOGUE AFUA_5G12760)"/>
    <property type="match status" value="1"/>
</dbReference>
<dbReference type="eggNOG" id="ENOG502RDNV">
    <property type="taxonomic scope" value="Eukaryota"/>
</dbReference>